<dbReference type="AlphaFoldDB" id="A0AAN1T0W1"/>
<dbReference type="PRINTS" id="PR00507">
    <property type="entry name" value="N12N6MTFRASE"/>
</dbReference>
<dbReference type="PIRSF" id="PIRSF037167">
    <property type="entry name" value="Mtase_YfcB_prd"/>
    <property type="match status" value="1"/>
</dbReference>
<dbReference type="InterPro" id="IPR004556">
    <property type="entry name" value="HemK-like"/>
</dbReference>
<dbReference type="PROSITE" id="PS00092">
    <property type="entry name" value="N6_MTASE"/>
    <property type="match status" value="1"/>
</dbReference>
<dbReference type="InterPro" id="IPR029063">
    <property type="entry name" value="SAM-dependent_MTases_sf"/>
</dbReference>
<dbReference type="PANTHER" id="PTHR47806:SF1">
    <property type="entry name" value="RIBOSOMAL PROTEIN UL3 GLUTAMINE METHYLTRANSFERASE"/>
    <property type="match status" value="1"/>
</dbReference>
<dbReference type="NCBIfam" id="TIGR00536">
    <property type="entry name" value="hemK_fam"/>
    <property type="match status" value="1"/>
</dbReference>
<keyword evidence="2 4" id="KW-0808">Transferase</keyword>
<comment type="function">
    <text evidence="4">Methylates ribosomal protein uL3 on a specific glutamine residue.</text>
</comment>
<dbReference type="PANTHER" id="PTHR47806">
    <property type="entry name" value="50S RIBOSOMAL PROTEIN L3 GLUTAMINE METHYLTRANSFERASE"/>
    <property type="match status" value="1"/>
</dbReference>
<dbReference type="InterPro" id="IPR017127">
    <property type="entry name" value="Ribosome_uL3_MTase"/>
</dbReference>
<dbReference type="EC" id="2.1.1.298" evidence="4"/>
<name>A0AAN1T0W1_9PROT</name>
<keyword evidence="7" id="KW-1185">Reference proteome</keyword>
<keyword evidence="1 4" id="KW-0489">Methyltransferase</keyword>
<evidence type="ECO:0000256" key="1">
    <source>
        <dbReference type="ARBA" id="ARBA00022603"/>
    </source>
</evidence>
<keyword evidence="3 4" id="KW-0949">S-adenosyl-L-methionine</keyword>
<dbReference type="GO" id="GO:0005829">
    <property type="term" value="C:cytosol"/>
    <property type="evidence" value="ECO:0007669"/>
    <property type="project" value="TreeGrafter"/>
</dbReference>
<comment type="similarity">
    <text evidence="4">Belongs to the protein N5-glutamine methyltransferase family. PrmB subfamily.</text>
</comment>
<keyword evidence="6" id="KW-0689">Ribosomal protein</keyword>
<dbReference type="InterPro" id="IPR007848">
    <property type="entry name" value="Small_mtfrase_dom"/>
</dbReference>
<dbReference type="Gene3D" id="3.40.50.150">
    <property type="entry name" value="Vaccinia Virus protein VP39"/>
    <property type="match status" value="1"/>
</dbReference>
<sequence length="305" mass="34209">MMKTQTSDYFSGAIQHLHTVRDWLRFAVSRFKQGGLFFGHGSSEAYDEAAYLILHTLHLPLDRLEPFLDARLTDNERSEVMSIIQRRVEQRIPAAYLTNEAFLGDFSFYVDERVIVPRSFIAELLRNQFSPWIAEPEEIGSVLDMCTGSGCLAILAAHAFPFAEIDAVDLSADALAVAQRNVADYELQDRVHLVESDLFAKLGGKQYDIIISNPPYVDAESVAALPREFLHEPKLSLGSGHDGLDATRVILKHAAEHLTENGILVVEIGHNREVLEAAYPDLPFTWLDVSAGDQFVFMLHRNDLL</sequence>
<dbReference type="CDD" id="cd02440">
    <property type="entry name" value="AdoMet_MTases"/>
    <property type="match status" value="1"/>
</dbReference>
<dbReference type="NCBIfam" id="TIGR03533">
    <property type="entry name" value="L3_gln_methyl"/>
    <property type="match status" value="1"/>
</dbReference>
<dbReference type="EMBL" id="AP019536">
    <property type="protein sequence ID" value="BBI99810.1"/>
    <property type="molecule type" value="Genomic_DNA"/>
</dbReference>
<dbReference type="Gene3D" id="1.10.8.10">
    <property type="entry name" value="DNA helicase RuvA subunit, C-terminal domain"/>
    <property type="match status" value="1"/>
</dbReference>
<keyword evidence="6" id="KW-0687">Ribonucleoprotein</keyword>
<dbReference type="GO" id="GO:0032259">
    <property type="term" value="P:methylation"/>
    <property type="evidence" value="ECO:0007669"/>
    <property type="project" value="UniProtKB-KW"/>
</dbReference>
<dbReference type="KEGG" id="fku:FGKAn22_15030"/>
<dbReference type="GO" id="GO:0003676">
    <property type="term" value="F:nucleic acid binding"/>
    <property type="evidence" value="ECO:0007669"/>
    <property type="project" value="InterPro"/>
</dbReference>
<evidence type="ECO:0000256" key="2">
    <source>
        <dbReference type="ARBA" id="ARBA00022679"/>
    </source>
</evidence>
<comment type="catalytic activity">
    <reaction evidence="4">
        <text>L-glutaminyl-[ribosomal protein uL3] + S-adenosyl-L-methionine = N(5)-methyl-L-glutaminyl-[ribosomal protein uL3] + S-adenosyl-L-homocysteine + H(+)</text>
        <dbReference type="Rhea" id="RHEA:45020"/>
        <dbReference type="Rhea" id="RHEA-COMP:11063"/>
        <dbReference type="Rhea" id="RHEA-COMP:11064"/>
        <dbReference type="ChEBI" id="CHEBI:15378"/>
        <dbReference type="ChEBI" id="CHEBI:30011"/>
        <dbReference type="ChEBI" id="CHEBI:57856"/>
        <dbReference type="ChEBI" id="CHEBI:59789"/>
        <dbReference type="ChEBI" id="CHEBI:61891"/>
        <dbReference type="EC" id="2.1.1.298"/>
    </reaction>
</comment>
<gene>
    <name evidence="4 6" type="primary">prmB</name>
    <name evidence="6" type="ORF">FGKAn22_15030</name>
</gene>
<dbReference type="HAMAP" id="MF_02125">
    <property type="entry name" value="L3_methyltr_PrmB"/>
    <property type="match status" value="1"/>
</dbReference>
<dbReference type="FunFam" id="3.40.50.150:FF:000042">
    <property type="entry name" value="50S ribosomal protein L3 glutamine methyltransferase"/>
    <property type="match status" value="1"/>
</dbReference>
<evidence type="ECO:0000256" key="3">
    <source>
        <dbReference type="ARBA" id="ARBA00022691"/>
    </source>
</evidence>
<protein>
    <recommendedName>
        <fullName evidence="4">Ribosomal protein uL3 glutamine methyltransferase</fullName>
        <shortName evidence="4">uL3 MTase</shortName>
        <ecNumber evidence="4">2.1.1.298</ecNumber>
    </recommendedName>
    <alternativeName>
        <fullName evidence="4">N5-glutamine methyltransferase PrmB</fullName>
    </alternativeName>
</protein>
<dbReference type="GO" id="GO:0005840">
    <property type="term" value="C:ribosome"/>
    <property type="evidence" value="ECO:0007669"/>
    <property type="project" value="UniProtKB-KW"/>
</dbReference>
<dbReference type="InterPro" id="IPR002052">
    <property type="entry name" value="DNA_methylase_N6_adenine_CS"/>
</dbReference>
<dbReference type="Pfam" id="PF05175">
    <property type="entry name" value="MTS"/>
    <property type="match status" value="1"/>
</dbReference>
<dbReference type="GO" id="GO:0036009">
    <property type="term" value="F:protein-glutamine N-methyltransferase activity"/>
    <property type="evidence" value="ECO:0007669"/>
    <property type="project" value="UniProtKB-UniRule"/>
</dbReference>
<evidence type="ECO:0000313" key="7">
    <source>
        <dbReference type="Proteomes" id="UP001319121"/>
    </source>
</evidence>
<dbReference type="Proteomes" id="UP001319121">
    <property type="component" value="Chromosome"/>
</dbReference>
<accession>A0AAN1T0W1</accession>
<evidence type="ECO:0000256" key="4">
    <source>
        <dbReference type="HAMAP-Rule" id="MF_02125"/>
    </source>
</evidence>
<feature type="domain" description="Methyltransferase small" evidence="5">
    <location>
        <begin position="138"/>
        <end position="234"/>
    </location>
</feature>
<reference evidence="6 7" key="1">
    <citation type="submission" date="2019-03" db="EMBL/GenBank/DDBJ databases">
        <title>Complete genome sequence of Ferrigenium kumadai strain An22, a microaerophilic iron-oxidizing bacterium isolated from a paddy field soil.</title>
        <authorList>
            <person name="Watanabe T."/>
            <person name="Asakawa S."/>
        </authorList>
    </citation>
    <scope>NUCLEOTIDE SEQUENCE [LARGE SCALE GENOMIC DNA]</scope>
    <source>
        <strain evidence="6 7">An22</strain>
    </source>
</reference>
<proteinExistence type="inferred from homology"/>
<evidence type="ECO:0000313" key="6">
    <source>
        <dbReference type="EMBL" id="BBI99810.1"/>
    </source>
</evidence>
<dbReference type="RefSeq" id="WP_246487366.1">
    <property type="nucleotide sequence ID" value="NZ_AP019536.1"/>
</dbReference>
<evidence type="ECO:0000259" key="5">
    <source>
        <dbReference type="Pfam" id="PF05175"/>
    </source>
</evidence>
<organism evidence="6 7">
    <name type="scientific">Ferrigenium kumadai</name>
    <dbReference type="NCBI Taxonomy" id="1682490"/>
    <lineage>
        <taxon>Bacteria</taxon>
        <taxon>Pseudomonadati</taxon>
        <taxon>Pseudomonadota</taxon>
        <taxon>Betaproteobacteria</taxon>
        <taxon>Nitrosomonadales</taxon>
        <taxon>Gallionellaceae</taxon>
        <taxon>Ferrigenium</taxon>
    </lineage>
</organism>
<dbReference type="SUPFAM" id="SSF53335">
    <property type="entry name" value="S-adenosyl-L-methionine-dependent methyltransferases"/>
    <property type="match status" value="1"/>
</dbReference>